<dbReference type="InterPro" id="IPR006016">
    <property type="entry name" value="UspA"/>
</dbReference>
<comment type="caution">
    <text evidence="3">The sequence shown here is derived from an EMBL/GenBank/DDBJ whole genome shotgun (WGS) entry which is preliminary data.</text>
</comment>
<sequence>MSSQHVPLSLRRKIVIALDPELLVPPPVTDDTAEAANSAASNRFLSFKTVAWAKANIIRPTDDHVFLVTSIDPTADKTVAAMWASMFSDQDPHTDRPKEAEAALRRLSEALSRVGVSASVEVMRGEMAEQVAECVRRHRGEILLVQAPERSALASSMWYSWADLCAQQSACPTVLVKRNDLPDNVAVALDPPLPTATTAVDPADSQQPEPDFT</sequence>
<evidence type="ECO:0000313" key="3">
    <source>
        <dbReference type="EMBL" id="KAJ1719723.1"/>
    </source>
</evidence>
<feature type="domain" description="UspA" evidence="2">
    <location>
        <begin position="48"/>
        <end position="177"/>
    </location>
</feature>
<proteinExistence type="predicted"/>
<dbReference type="Gene3D" id="3.40.50.620">
    <property type="entry name" value="HUPs"/>
    <property type="match status" value="1"/>
</dbReference>
<name>A0A9W7XWI9_9FUNG</name>
<evidence type="ECO:0000313" key="4">
    <source>
        <dbReference type="Proteomes" id="UP001149813"/>
    </source>
</evidence>
<evidence type="ECO:0000256" key="1">
    <source>
        <dbReference type="SAM" id="MobiDB-lite"/>
    </source>
</evidence>
<dbReference type="Proteomes" id="UP001149813">
    <property type="component" value="Unassembled WGS sequence"/>
</dbReference>
<dbReference type="InterPro" id="IPR014729">
    <property type="entry name" value="Rossmann-like_a/b/a_fold"/>
</dbReference>
<gene>
    <name evidence="3" type="ORF">LPJ53_005558</name>
</gene>
<dbReference type="Pfam" id="PF00582">
    <property type="entry name" value="Usp"/>
    <property type="match status" value="1"/>
</dbReference>
<accession>A0A9W7XWI9</accession>
<reference evidence="3" key="1">
    <citation type="submission" date="2022-07" db="EMBL/GenBank/DDBJ databases">
        <title>Phylogenomic reconstructions and comparative analyses of Kickxellomycotina fungi.</title>
        <authorList>
            <person name="Reynolds N.K."/>
            <person name="Stajich J.E."/>
            <person name="Barry K."/>
            <person name="Grigoriev I.V."/>
            <person name="Crous P."/>
            <person name="Smith M.E."/>
        </authorList>
    </citation>
    <scope>NUCLEOTIDE SEQUENCE</scope>
    <source>
        <strain evidence="3">NBRC 32514</strain>
    </source>
</reference>
<dbReference type="SUPFAM" id="SSF52402">
    <property type="entry name" value="Adenine nucleotide alpha hydrolases-like"/>
    <property type="match status" value="1"/>
</dbReference>
<dbReference type="OrthoDB" id="843225at2759"/>
<evidence type="ECO:0000259" key="2">
    <source>
        <dbReference type="Pfam" id="PF00582"/>
    </source>
</evidence>
<organism evidence="3 4">
    <name type="scientific">Coemansia erecta</name>
    <dbReference type="NCBI Taxonomy" id="147472"/>
    <lineage>
        <taxon>Eukaryota</taxon>
        <taxon>Fungi</taxon>
        <taxon>Fungi incertae sedis</taxon>
        <taxon>Zoopagomycota</taxon>
        <taxon>Kickxellomycotina</taxon>
        <taxon>Kickxellomycetes</taxon>
        <taxon>Kickxellales</taxon>
        <taxon>Kickxellaceae</taxon>
        <taxon>Coemansia</taxon>
    </lineage>
</organism>
<dbReference type="EMBL" id="JANBOJ010000350">
    <property type="protein sequence ID" value="KAJ1719723.1"/>
    <property type="molecule type" value="Genomic_DNA"/>
</dbReference>
<protein>
    <recommendedName>
        <fullName evidence="2">UspA domain-containing protein</fullName>
    </recommendedName>
</protein>
<dbReference type="AlphaFoldDB" id="A0A9W7XWI9"/>
<feature type="region of interest" description="Disordered" evidence="1">
    <location>
        <begin position="189"/>
        <end position="213"/>
    </location>
</feature>
<keyword evidence="4" id="KW-1185">Reference proteome</keyword>
<feature type="compositionally biased region" description="Polar residues" evidence="1">
    <location>
        <begin position="204"/>
        <end position="213"/>
    </location>
</feature>